<dbReference type="AlphaFoldDB" id="A0A0L0W6L4"/>
<dbReference type="InterPro" id="IPR038728">
    <property type="entry name" value="YkvI-like"/>
</dbReference>
<dbReference type="STRING" id="1503.CLPU_23c00100"/>
<feature type="transmembrane region" description="Helical" evidence="1">
    <location>
        <begin position="141"/>
        <end position="163"/>
    </location>
</feature>
<feature type="transmembrane region" description="Helical" evidence="1">
    <location>
        <begin position="218"/>
        <end position="239"/>
    </location>
</feature>
<name>A0A0L0W6L4_GOTPU</name>
<feature type="transmembrane region" description="Helical" evidence="1">
    <location>
        <begin position="261"/>
        <end position="285"/>
    </location>
</feature>
<feature type="transmembrane region" description="Helical" evidence="1">
    <location>
        <begin position="297"/>
        <end position="318"/>
    </location>
</feature>
<protein>
    <submittedName>
        <fullName evidence="2">Putative membrane protein</fullName>
    </submittedName>
</protein>
<evidence type="ECO:0000313" key="3">
    <source>
        <dbReference type="Proteomes" id="UP000037267"/>
    </source>
</evidence>
<proteinExistence type="predicted"/>
<dbReference type="Proteomes" id="UP000037267">
    <property type="component" value="Unassembled WGS sequence"/>
</dbReference>
<evidence type="ECO:0000313" key="2">
    <source>
        <dbReference type="EMBL" id="KNF07127.1"/>
    </source>
</evidence>
<gene>
    <name evidence="2" type="ORF">CLPU_23c00100</name>
</gene>
<dbReference type="PANTHER" id="PTHR37814:SF1">
    <property type="entry name" value="MEMBRANE PROTEIN"/>
    <property type="match status" value="1"/>
</dbReference>
<feature type="transmembrane region" description="Helical" evidence="1">
    <location>
        <begin position="324"/>
        <end position="342"/>
    </location>
</feature>
<reference evidence="3" key="1">
    <citation type="submission" date="2015-07" db="EMBL/GenBank/DDBJ databases">
        <title>Draft genome sequence of the purine-degrading Gottschalkia purinilyticum DSM 1384 (formerly Clostridium purinilyticum).</title>
        <authorList>
            <person name="Poehlein A."/>
            <person name="Schiel-Bengelsdorf B."/>
            <person name="Bengelsdorf F.R."/>
            <person name="Daniel R."/>
            <person name="Duerre P."/>
        </authorList>
    </citation>
    <scope>NUCLEOTIDE SEQUENCE [LARGE SCALE GENOMIC DNA]</scope>
    <source>
        <strain evidence="3">DSM 1384</strain>
    </source>
</reference>
<keyword evidence="1" id="KW-0472">Membrane</keyword>
<feature type="transmembrane region" description="Helical" evidence="1">
    <location>
        <begin position="84"/>
        <end position="109"/>
    </location>
</feature>
<evidence type="ECO:0000256" key="1">
    <source>
        <dbReference type="SAM" id="Phobius"/>
    </source>
</evidence>
<accession>A0A0L0W6L4</accession>
<keyword evidence="1" id="KW-0812">Transmembrane</keyword>
<feature type="transmembrane region" description="Helical" evidence="1">
    <location>
        <begin position="38"/>
        <end position="63"/>
    </location>
</feature>
<sequence>MKRDLSWIELASVYIGTVIGAGFATGQEVLQFFGVHGYKGIMGVIISTILFSILGALILLKVFKDKHLSYQEIIRPVFGNRIGLFVELIMCSYLFIGFCIMLAGSGVIVKEQLGVSIDVGIYIMAVCTLVTILFSVKGISIVNTILVPILLLGIFIVGGSVVLKEGLNLNNFMNPPIKENWLKSSILYVSYNTISSIVVLGSMLSIIKTKKSAIKGGIFGGIGLGVMATFILLPILILYKDIYRLEVPMLRISQYLGSKGVAIYSIILWCAMFTTAIANGFGCISRICDLFRLNEKITSIVFCIVTIPLAKAGFSNLVSTFYPLFGYIATVILALFILISIFKKLKKSFKYIIDIHD</sequence>
<comment type="caution">
    <text evidence="2">The sequence shown here is derived from an EMBL/GenBank/DDBJ whole genome shotgun (WGS) entry which is preliminary data.</text>
</comment>
<dbReference type="EMBL" id="LGSS01000023">
    <property type="protein sequence ID" value="KNF07127.1"/>
    <property type="molecule type" value="Genomic_DNA"/>
</dbReference>
<feature type="transmembrane region" description="Helical" evidence="1">
    <location>
        <begin position="115"/>
        <end position="134"/>
    </location>
</feature>
<keyword evidence="1" id="KW-1133">Transmembrane helix</keyword>
<keyword evidence="3" id="KW-1185">Reference proteome</keyword>
<feature type="transmembrane region" description="Helical" evidence="1">
    <location>
        <begin position="7"/>
        <end position="26"/>
    </location>
</feature>
<dbReference type="PANTHER" id="PTHR37814">
    <property type="entry name" value="CONSERVED MEMBRANE PROTEIN"/>
    <property type="match status" value="1"/>
</dbReference>
<organism evidence="2 3">
    <name type="scientific">Gottschalkia purinilytica</name>
    <name type="common">Clostridium purinilyticum</name>
    <dbReference type="NCBI Taxonomy" id="1503"/>
    <lineage>
        <taxon>Bacteria</taxon>
        <taxon>Bacillati</taxon>
        <taxon>Bacillota</taxon>
        <taxon>Tissierellia</taxon>
        <taxon>Tissierellales</taxon>
        <taxon>Gottschalkiaceae</taxon>
        <taxon>Gottschalkia</taxon>
    </lineage>
</organism>
<dbReference type="RefSeq" id="WP_050378774.1">
    <property type="nucleotide sequence ID" value="NZ_LGSS01000023.1"/>
</dbReference>
<dbReference type="PATRIC" id="fig|1503.3.peg.1381"/>
<feature type="transmembrane region" description="Helical" evidence="1">
    <location>
        <begin position="186"/>
        <end position="206"/>
    </location>
</feature>
<dbReference type="Gene3D" id="1.10.4160.10">
    <property type="entry name" value="Hydantoin permease"/>
    <property type="match status" value="1"/>
</dbReference>